<protein>
    <recommendedName>
        <fullName evidence="5">Transposable element P transposase</fullName>
    </recommendedName>
</protein>
<dbReference type="AlphaFoldDB" id="A0AAV0VUP4"/>
<gene>
    <name evidence="3" type="ORF">MEUPH1_LOCUS2463</name>
</gene>
<sequence>MGSNFVGFSNNFQVSPSRPYFEVNNKKIVYIFDPPHLLKATRNMFFQHKFKLNEDLIEKKYLVSFYNQDSTCNLRLAPKLTYPHIYPNAFQKMRVYLAAQTFSATVAAGMETYLALNKLPISSKQTINFFKDMDKLFDIFNSYKRPNLKDFNRPFKNTQSQNSHLLFMEQFFTNLKVFDKNNKDVTNRMKFIKGWLVSIAGLNLLWTILKRESPSHNYVLYTNRLNQDRIENLFGTFRNQNGNNMNPTPVQFYYAFKKIFCLNYFQHSENSNCIQDFDDILSEIPDPSNKEIQNIMFPEKSPFKFKTPLTIGSVDYRDLSLPDQNSLTYVCGYLMKKCLEKHSCDVCINYAKFQQDLDQSFLFSHFKAYTNKQNSTYGNLLMPHHDFYNYIYNLESVFIHRFPILAPEIEVGKKLKLSMFSIIYNHPCESFDKDYLLNLFVRFRIFSTIKFLNKDFFSEKSLKKRKLATLQHL</sequence>
<proteinExistence type="predicted"/>
<organism evidence="3 4">
    <name type="scientific">Macrosiphum euphorbiae</name>
    <name type="common">potato aphid</name>
    <dbReference type="NCBI Taxonomy" id="13131"/>
    <lineage>
        <taxon>Eukaryota</taxon>
        <taxon>Metazoa</taxon>
        <taxon>Ecdysozoa</taxon>
        <taxon>Arthropoda</taxon>
        <taxon>Hexapoda</taxon>
        <taxon>Insecta</taxon>
        <taxon>Pterygota</taxon>
        <taxon>Neoptera</taxon>
        <taxon>Paraneoptera</taxon>
        <taxon>Hemiptera</taxon>
        <taxon>Sternorrhyncha</taxon>
        <taxon>Aphidomorpha</taxon>
        <taxon>Aphidoidea</taxon>
        <taxon>Aphididae</taxon>
        <taxon>Macrosiphini</taxon>
        <taxon>Macrosiphum</taxon>
    </lineage>
</organism>
<dbReference type="EMBL" id="CARXXK010000001">
    <property type="protein sequence ID" value="CAI6345451.1"/>
    <property type="molecule type" value="Genomic_DNA"/>
</dbReference>
<dbReference type="PANTHER" id="PTHR48455">
    <property type="entry name" value="TRANSPOSABLE ELEMENT P TRANSPOSASE-LIKE PROTEIN"/>
    <property type="match status" value="1"/>
</dbReference>
<evidence type="ECO:0000259" key="2">
    <source>
        <dbReference type="Pfam" id="PF21789"/>
    </source>
</evidence>
<dbReference type="Proteomes" id="UP001160148">
    <property type="component" value="Unassembled WGS sequence"/>
</dbReference>
<dbReference type="Pfam" id="PF21788">
    <property type="entry name" value="TNP-like_GBD"/>
    <property type="match status" value="1"/>
</dbReference>
<feature type="domain" description="Transposable element P transposase-like RNase H C-terminal" evidence="2">
    <location>
        <begin position="224"/>
        <end position="257"/>
    </location>
</feature>
<dbReference type="InterPro" id="IPR048366">
    <property type="entry name" value="TNP-like_GBD"/>
</dbReference>
<accession>A0AAV0VUP4</accession>
<dbReference type="InterPro" id="IPR048367">
    <property type="entry name" value="TNP-like_RNaseH_C"/>
</dbReference>
<feature type="domain" description="Transposable element P transposase-like GTP-binding insertion" evidence="1">
    <location>
        <begin position="36"/>
        <end position="144"/>
    </location>
</feature>
<evidence type="ECO:0000313" key="3">
    <source>
        <dbReference type="EMBL" id="CAI6345451.1"/>
    </source>
</evidence>
<evidence type="ECO:0008006" key="5">
    <source>
        <dbReference type="Google" id="ProtNLM"/>
    </source>
</evidence>
<comment type="caution">
    <text evidence="3">The sequence shown here is derived from an EMBL/GenBank/DDBJ whole genome shotgun (WGS) entry which is preliminary data.</text>
</comment>
<reference evidence="3 4" key="1">
    <citation type="submission" date="2023-01" db="EMBL/GenBank/DDBJ databases">
        <authorList>
            <person name="Whitehead M."/>
        </authorList>
    </citation>
    <scope>NUCLEOTIDE SEQUENCE [LARGE SCALE GENOMIC DNA]</scope>
</reference>
<evidence type="ECO:0000313" key="4">
    <source>
        <dbReference type="Proteomes" id="UP001160148"/>
    </source>
</evidence>
<dbReference type="Pfam" id="PF21789">
    <property type="entry name" value="TNP-like_RNaseH_C"/>
    <property type="match status" value="1"/>
</dbReference>
<name>A0AAV0VUP4_9HEMI</name>
<keyword evidence="4" id="KW-1185">Reference proteome</keyword>
<dbReference type="PANTHER" id="PTHR48455:SF1">
    <property type="entry name" value="TRANSPOSABLE ELEMENT P TRANSPOSASE-LIKE PROTEIN"/>
    <property type="match status" value="1"/>
</dbReference>
<evidence type="ECO:0000259" key="1">
    <source>
        <dbReference type="Pfam" id="PF21788"/>
    </source>
</evidence>